<evidence type="ECO:0000313" key="2">
    <source>
        <dbReference type="EMBL" id="MFC5567696.1"/>
    </source>
</evidence>
<dbReference type="Pfam" id="PF06568">
    <property type="entry name" value="YjiS-like"/>
    <property type="match status" value="1"/>
</dbReference>
<evidence type="ECO:0000259" key="1">
    <source>
        <dbReference type="Pfam" id="PF06568"/>
    </source>
</evidence>
<protein>
    <submittedName>
        <fullName evidence="2">DUF1127 domain-containing protein</fullName>
    </submittedName>
</protein>
<feature type="domain" description="YjiS-like" evidence="1">
    <location>
        <begin position="22"/>
        <end position="59"/>
    </location>
</feature>
<dbReference type="RefSeq" id="WP_209842644.1">
    <property type="nucleotide sequence ID" value="NZ_JAGGJP010000017.1"/>
</dbReference>
<comment type="caution">
    <text evidence="2">The sequence shown here is derived from an EMBL/GenBank/DDBJ whole genome shotgun (WGS) entry which is preliminary data.</text>
</comment>
<gene>
    <name evidence="2" type="ORF">ACFPOC_14880</name>
</gene>
<dbReference type="EMBL" id="JBHSNA010000018">
    <property type="protein sequence ID" value="MFC5567696.1"/>
    <property type="molecule type" value="Genomic_DNA"/>
</dbReference>
<reference evidence="3" key="1">
    <citation type="journal article" date="2019" name="Int. J. Syst. Evol. Microbiol.">
        <title>The Global Catalogue of Microorganisms (GCM) 10K type strain sequencing project: providing services to taxonomists for standard genome sequencing and annotation.</title>
        <authorList>
            <consortium name="The Broad Institute Genomics Platform"/>
            <consortium name="The Broad Institute Genome Sequencing Center for Infectious Disease"/>
            <person name="Wu L."/>
            <person name="Ma J."/>
        </authorList>
    </citation>
    <scope>NUCLEOTIDE SEQUENCE [LARGE SCALE GENOMIC DNA]</scope>
    <source>
        <strain evidence="3">KACC 11588</strain>
    </source>
</reference>
<evidence type="ECO:0000313" key="3">
    <source>
        <dbReference type="Proteomes" id="UP001596056"/>
    </source>
</evidence>
<proteinExistence type="predicted"/>
<organism evidence="2 3">
    <name type="scientific">Rubellimicrobium aerolatum</name>
    <dbReference type="NCBI Taxonomy" id="490979"/>
    <lineage>
        <taxon>Bacteria</taxon>
        <taxon>Pseudomonadati</taxon>
        <taxon>Pseudomonadota</taxon>
        <taxon>Alphaproteobacteria</taxon>
        <taxon>Rhodobacterales</taxon>
        <taxon>Roseobacteraceae</taxon>
        <taxon>Rubellimicrobium</taxon>
    </lineage>
</organism>
<keyword evidence="3" id="KW-1185">Reference proteome</keyword>
<dbReference type="InterPro" id="IPR009506">
    <property type="entry name" value="YjiS-like"/>
</dbReference>
<name>A0ABW0SFP3_9RHOB</name>
<dbReference type="Proteomes" id="UP001596056">
    <property type="component" value="Unassembled WGS sequence"/>
</dbReference>
<sequence>MTTLAALRFHHVPLDADLLRALRAALARRRRAAEAKAARRHLDGLPDHLLRDVGVTRFDLPTLDL</sequence>
<accession>A0ABW0SFP3</accession>